<dbReference type="SUPFAM" id="SSF56988">
    <property type="entry name" value="Anthrax protective antigen"/>
    <property type="match status" value="1"/>
</dbReference>
<dbReference type="PROSITE" id="PS51820">
    <property type="entry name" value="PA14"/>
    <property type="match status" value="1"/>
</dbReference>
<feature type="domain" description="PA14" evidence="2">
    <location>
        <begin position="227"/>
        <end position="396"/>
    </location>
</feature>
<dbReference type="InterPro" id="IPR037524">
    <property type="entry name" value="PA14/GLEYA"/>
</dbReference>
<comment type="caution">
    <text evidence="3">The sequence shown here is derived from an EMBL/GenBank/DDBJ whole genome shotgun (WGS) entry which is preliminary data.</text>
</comment>
<dbReference type="AlphaFoldDB" id="A0A9P8FXE6"/>
<dbReference type="Pfam" id="PF10528">
    <property type="entry name" value="GLEYA"/>
    <property type="match status" value="1"/>
</dbReference>
<feature type="signal peptide" evidence="1">
    <location>
        <begin position="1"/>
        <end position="17"/>
    </location>
</feature>
<keyword evidence="4" id="KW-1185">Reference proteome</keyword>
<evidence type="ECO:0000313" key="4">
    <source>
        <dbReference type="Proteomes" id="UP000729357"/>
    </source>
</evidence>
<feature type="non-terminal residue" evidence="3">
    <location>
        <position position="421"/>
    </location>
</feature>
<dbReference type="Proteomes" id="UP000729357">
    <property type="component" value="Unassembled WGS sequence"/>
</dbReference>
<keyword evidence="1" id="KW-0732">Signal</keyword>
<dbReference type="InterPro" id="IPR018871">
    <property type="entry name" value="GLEYA_adhesin_domain"/>
</dbReference>
<accession>A0A9P8FXE6</accession>
<evidence type="ECO:0000313" key="3">
    <source>
        <dbReference type="EMBL" id="KAG9985667.1"/>
    </source>
</evidence>
<dbReference type="Gene3D" id="2.60.120.1560">
    <property type="match status" value="1"/>
</dbReference>
<reference evidence="3" key="1">
    <citation type="journal article" date="2021" name="J Fungi (Basel)">
        <title>Virulence traits and population genomics of the black yeast Aureobasidium melanogenum.</title>
        <authorList>
            <person name="Cernosa A."/>
            <person name="Sun X."/>
            <person name="Gostincar C."/>
            <person name="Fang C."/>
            <person name="Gunde-Cimerman N."/>
            <person name="Song Z."/>
        </authorList>
    </citation>
    <scope>NUCLEOTIDE SEQUENCE</scope>
    <source>
        <strain evidence="3">EXF-9298</strain>
    </source>
</reference>
<evidence type="ECO:0000256" key="1">
    <source>
        <dbReference type="SAM" id="SignalP"/>
    </source>
</evidence>
<proteinExistence type="predicted"/>
<name>A0A9P8FXE6_AURME</name>
<feature type="chain" id="PRO_5040131383" description="PA14 domain-containing protein" evidence="1">
    <location>
        <begin position="18"/>
        <end position="421"/>
    </location>
</feature>
<reference evidence="3" key="2">
    <citation type="submission" date="2021-08" db="EMBL/GenBank/DDBJ databases">
        <authorList>
            <person name="Gostincar C."/>
            <person name="Sun X."/>
            <person name="Song Z."/>
            <person name="Gunde-Cimerman N."/>
        </authorList>
    </citation>
    <scope>NUCLEOTIDE SEQUENCE</scope>
    <source>
        <strain evidence="3">EXF-9298</strain>
    </source>
</reference>
<dbReference type="EMBL" id="JAHFXS010000373">
    <property type="protein sequence ID" value="KAG9985667.1"/>
    <property type="molecule type" value="Genomic_DNA"/>
</dbReference>
<organism evidence="3 4">
    <name type="scientific">Aureobasidium melanogenum</name>
    <name type="common">Aureobasidium pullulans var. melanogenum</name>
    <dbReference type="NCBI Taxonomy" id="46634"/>
    <lineage>
        <taxon>Eukaryota</taxon>
        <taxon>Fungi</taxon>
        <taxon>Dikarya</taxon>
        <taxon>Ascomycota</taxon>
        <taxon>Pezizomycotina</taxon>
        <taxon>Dothideomycetes</taxon>
        <taxon>Dothideomycetidae</taxon>
        <taxon>Dothideales</taxon>
        <taxon>Saccotheciaceae</taxon>
        <taxon>Aureobasidium</taxon>
    </lineage>
</organism>
<protein>
    <recommendedName>
        <fullName evidence="2">PA14 domain-containing protein</fullName>
    </recommendedName>
</protein>
<evidence type="ECO:0000259" key="2">
    <source>
        <dbReference type="PROSITE" id="PS51820"/>
    </source>
</evidence>
<gene>
    <name evidence="3" type="ORF">KCU98_g4568</name>
</gene>
<sequence length="421" mass="43988">MNRKTTAALAILGLAHAAPLIDPAVDTVVCPAVDLVVDILRLYPSATPFCSSFLHIPTITTTQTVSSTALFTSAATTTILTTVSTFTSSADPVTAYSTFGTTITTCIPSAVNKRDLWAHPTTTAKAGSVSNSQSASIPASISTSGVCGGCPAVLKNIACSAISTACGCLGIPTPTSTVTLTQVSSTTAYPTSTIYSNITATVVTTPTTTLPTTSTSTVNYCPTPPSCNNEGIRWAIYPNTVYNSDNTYSQYDPTVIKPWAPEYQTTASVCGGLYESDVGQISIYGSTQTFESDYFSLNHVGYIFAQTSGTYTFTLTQPDDIALLWLGSNAYSGWTRDNADATAVIFGNPSASATVNLVQGQYLPFRVVFGQAQGAVSFYLTLTAPDGTVILNSDTPNSPFLVQYSCDGTSAPAFPAFGSET</sequence>